<comment type="caution">
    <text evidence="1">The sequence shown here is derived from an EMBL/GenBank/DDBJ whole genome shotgun (WGS) entry which is preliminary data.</text>
</comment>
<gene>
    <name evidence="1" type="ORF">LCGC14_1375930</name>
</gene>
<proteinExistence type="predicted"/>
<dbReference type="AlphaFoldDB" id="A0A0F9N630"/>
<protein>
    <recommendedName>
        <fullName evidence="2">Terminase large subunit gp17-like C-terminal domain-containing protein</fullName>
    </recommendedName>
</protein>
<dbReference type="InterPro" id="IPR027417">
    <property type="entry name" value="P-loop_NTPase"/>
</dbReference>
<reference evidence="1" key="1">
    <citation type="journal article" date="2015" name="Nature">
        <title>Complex archaea that bridge the gap between prokaryotes and eukaryotes.</title>
        <authorList>
            <person name="Spang A."/>
            <person name="Saw J.H."/>
            <person name="Jorgensen S.L."/>
            <person name="Zaremba-Niedzwiedzka K."/>
            <person name="Martijn J."/>
            <person name="Lind A.E."/>
            <person name="van Eijk R."/>
            <person name="Schleper C."/>
            <person name="Guy L."/>
            <person name="Ettema T.J."/>
        </authorList>
    </citation>
    <scope>NUCLEOTIDE SEQUENCE</scope>
</reference>
<organism evidence="1">
    <name type="scientific">marine sediment metagenome</name>
    <dbReference type="NCBI Taxonomy" id="412755"/>
    <lineage>
        <taxon>unclassified sequences</taxon>
        <taxon>metagenomes</taxon>
        <taxon>ecological metagenomes</taxon>
    </lineage>
</organism>
<sequence length="156" mass="17776">MVTETREPPSELAIRAIAARDGDARTYAKAVHHREYELYQDAWAEALETRNRTVIVCPPDTYKSTTVRDFVEREIGKNPNVRILWVMNTGDQAQKQVMSISSTIQSNNVYNAAFDVREDTEAQWTKNVLFVERDIEDPDPTLMGTGLNGPYQGLHF</sequence>
<evidence type="ECO:0008006" key="2">
    <source>
        <dbReference type="Google" id="ProtNLM"/>
    </source>
</evidence>
<evidence type="ECO:0000313" key="1">
    <source>
        <dbReference type="EMBL" id="KKM76862.1"/>
    </source>
</evidence>
<name>A0A0F9N630_9ZZZZ</name>
<dbReference type="Gene3D" id="3.40.50.300">
    <property type="entry name" value="P-loop containing nucleotide triphosphate hydrolases"/>
    <property type="match status" value="1"/>
</dbReference>
<accession>A0A0F9N630</accession>
<feature type="non-terminal residue" evidence="1">
    <location>
        <position position="156"/>
    </location>
</feature>
<dbReference type="EMBL" id="LAZR01008735">
    <property type="protein sequence ID" value="KKM76862.1"/>
    <property type="molecule type" value="Genomic_DNA"/>
</dbReference>